<evidence type="ECO:0000313" key="2">
    <source>
        <dbReference type="Proteomes" id="UP000226079"/>
    </source>
</evidence>
<dbReference type="RefSeq" id="WP_098461681.1">
    <property type="nucleotide sequence ID" value="NZ_PDJC01000001.1"/>
</dbReference>
<dbReference type="AlphaFoldDB" id="A0A2A9CV68"/>
<dbReference type="Proteomes" id="UP000226079">
    <property type="component" value="Unassembled WGS sequence"/>
</dbReference>
<reference evidence="1 2" key="1">
    <citation type="submission" date="2017-10" db="EMBL/GenBank/DDBJ databases">
        <title>Sequencing the genomes of 1000 actinobacteria strains.</title>
        <authorList>
            <person name="Klenk H.-P."/>
        </authorList>
    </citation>
    <scope>NUCLEOTIDE SEQUENCE [LARGE SCALE GENOMIC DNA]</scope>
    <source>
        <strain evidence="1 2">DSM 15597</strain>
    </source>
</reference>
<accession>A0A2A9CV68</accession>
<name>A0A2A9CV68_9ACTN</name>
<sequence>MATRVVQWREAVDPADLREYDAFGPWIYPVRSAAELPRRFRRYWADLAYAELLLKIPRDRDRSQIQPGDDLYHSVLAVFPERLQVLRAEVPDAGEVERLDVRFTEVVGVVTTANLLQGQWTLLLRNGRRLDVPHPATGGDVMEQVSDLIRPRISGPERRLPTTGQLQPRDHLFGVHLAALADRFGSALALHVDPRKAPCRGGFGWPKVSTGTMIVFTPTELVIVNRGEAARPVFMPNYEVGTVELPYSRLESFAVRPPARWSSFHQLVLRSGMQDYVQLCLNPPDAVAAQLRLLEFLEDI</sequence>
<gene>
    <name evidence="1" type="ORF">ATK74_2898</name>
</gene>
<dbReference type="OrthoDB" id="4826692at2"/>
<proteinExistence type="predicted"/>
<keyword evidence="2" id="KW-1185">Reference proteome</keyword>
<protein>
    <submittedName>
        <fullName evidence="1">Uncharacterized protein</fullName>
    </submittedName>
</protein>
<dbReference type="EMBL" id="PDJC01000001">
    <property type="protein sequence ID" value="PFG18314.1"/>
    <property type="molecule type" value="Genomic_DNA"/>
</dbReference>
<evidence type="ECO:0000313" key="1">
    <source>
        <dbReference type="EMBL" id="PFG18314.1"/>
    </source>
</evidence>
<comment type="caution">
    <text evidence="1">The sequence shown here is derived from an EMBL/GenBank/DDBJ whole genome shotgun (WGS) entry which is preliminary data.</text>
</comment>
<organism evidence="1 2">
    <name type="scientific">Propionicimonas paludicola</name>
    <dbReference type="NCBI Taxonomy" id="185243"/>
    <lineage>
        <taxon>Bacteria</taxon>
        <taxon>Bacillati</taxon>
        <taxon>Actinomycetota</taxon>
        <taxon>Actinomycetes</taxon>
        <taxon>Propionibacteriales</taxon>
        <taxon>Nocardioidaceae</taxon>
        <taxon>Propionicimonas</taxon>
    </lineage>
</organism>